<protein>
    <submittedName>
        <fullName evidence="3">Uncharacterized protein</fullName>
    </submittedName>
</protein>
<feature type="compositionally biased region" description="Basic and acidic residues" evidence="1">
    <location>
        <begin position="124"/>
        <end position="145"/>
    </location>
</feature>
<keyword evidence="2" id="KW-0472">Membrane</keyword>
<dbReference type="EMBL" id="HBEV01009833">
    <property type="protein sequence ID" value="CAD8590136.1"/>
    <property type="molecule type" value="Transcribed_RNA"/>
</dbReference>
<keyword evidence="2" id="KW-0812">Transmembrane</keyword>
<gene>
    <name evidence="3" type="ORF">MSP1404_LOCUS7540</name>
</gene>
<dbReference type="AlphaFoldDB" id="A0A7S0KR57"/>
<feature type="region of interest" description="Disordered" evidence="1">
    <location>
        <begin position="110"/>
        <end position="145"/>
    </location>
</feature>
<name>A0A7S0KR57_MICPS</name>
<evidence type="ECO:0000256" key="1">
    <source>
        <dbReference type="SAM" id="MobiDB-lite"/>
    </source>
</evidence>
<evidence type="ECO:0000313" key="3">
    <source>
        <dbReference type="EMBL" id="CAD8590136.1"/>
    </source>
</evidence>
<evidence type="ECO:0000256" key="2">
    <source>
        <dbReference type="SAM" id="Phobius"/>
    </source>
</evidence>
<feature type="transmembrane region" description="Helical" evidence="2">
    <location>
        <begin position="85"/>
        <end position="104"/>
    </location>
</feature>
<keyword evidence="2" id="KW-1133">Transmembrane helix</keyword>
<accession>A0A7S0KR57</accession>
<organism evidence="3">
    <name type="scientific">Micromonas pusilla</name>
    <name type="common">Picoplanktonic green alga</name>
    <name type="synonym">Chromulina pusilla</name>
    <dbReference type="NCBI Taxonomy" id="38833"/>
    <lineage>
        <taxon>Eukaryota</taxon>
        <taxon>Viridiplantae</taxon>
        <taxon>Chlorophyta</taxon>
        <taxon>Mamiellophyceae</taxon>
        <taxon>Mamiellales</taxon>
        <taxon>Mamiellaceae</taxon>
        <taxon>Micromonas</taxon>
    </lineage>
</organism>
<proteinExistence type="predicted"/>
<sequence length="145" mass="15323">MAAMMCSSAMLARTTAPRSSVRSRAVKCAAAKPARQAPVRKSHNESMKKVAPVLGGVAALGLAQVLAPAPAAALSITDPVFGDIEVWQFIVLTAGYWLGIEYYLDKKYDDDDKKDASSIMPKVSDAKKSTFAEAAAKQEDGGSSE</sequence>
<reference evidence="3" key="1">
    <citation type="submission" date="2021-01" db="EMBL/GenBank/DDBJ databases">
        <authorList>
            <person name="Corre E."/>
            <person name="Pelletier E."/>
            <person name="Niang G."/>
            <person name="Scheremetjew M."/>
            <person name="Finn R."/>
            <person name="Kale V."/>
            <person name="Holt S."/>
            <person name="Cochrane G."/>
            <person name="Meng A."/>
            <person name="Brown T."/>
            <person name="Cohen L."/>
        </authorList>
    </citation>
    <scope>NUCLEOTIDE SEQUENCE</scope>
    <source>
        <strain evidence="3">CCMP494</strain>
    </source>
</reference>